<dbReference type="GO" id="GO:0003700">
    <property type="term" value="F:DNA-binding transcription factor activity"/>
    <property type="evidence" value="ECO:0007669"/>
    <property type="project" value="TreeGrafter"/>
</dbReference>
<evidence type="ECO:0000256" key="2">
    <source>
        <dbReference type="PROSITE-ProRule" id="PRU00335"/>
    </source>
</evidence>
<dbReference type="GO" id="GO:0000976">
    <property type="term" value="F:transcription cis-regulatory region binding"/>
    <property type="evidence" value="ECO:0007669"/>
    <property type="project" value="TreeGrafter"/>
</dbReference>
<dbReference type="PANTHER" id="PTHR30055:SF146">
    <property type="entry name" value="HTH-TYPE TRANSCRIPTIONAL DUAL REGULATOR CECR"/>
    <property type="match status" value="1"/>
</dbReference>
<dbReference type="EMBL" id="FZNR01000007">
    <property type="protein sequence ID" value="SNR91223.1"/>
    <property type="molecule type" value="Genomic_DNA"/>
</dbReference>
<evidence type="ECO:0000259" key="3">
    <source>
        <dbReference type="PROSITE" id="PS50977"/>
    </source>
</evidence>
<reference evidence="4 5" key="1">
    <citation type="submission" date="2017-06" db="EMBL/GenBank/DDBJ databases">
        <authorList>
            <person name="Kim H.J."/>
            <person name="Triplett B.A."/>
        </authorList>
    </citation>
    <scope>NUCLEOTIDE SEQUENCE [LARGE SCALE GENOMIC DNA]</scope>
    <source>
        <strain evidence="4 5">DSM 43151</strain>
    </source>
</reference>
<gene>
    <name evidence="4" type="ORF">SAMN06264365_107102</name>
</gene>
<protein>
    <submittedName>
        <fullName evidence="4">Transcriptional regulator, TetR family</fullName>
    </submittedName>
</protein>
<dbReference type="Proteomes" id="UP000198415">
    <property type="component" value="Unassembled WGS sequence"/>
</dbReference>
<dbReference type="InterPro" id="IPR009057">
    <property type="entry name" value="Homeodomain-like_sf"/>
</dbReference>
<dbReference type="Pfam" id="PF00440">
    <property type="entry name" value="TetR_N"/>
    <property type="match status" value="1"/>
</dbReference>
<evidence type="ECO:0000313" key="5">
    <source>
        <dbReference type="Proteomes" id="UP000198415"/>
    </source>
</evidence>
<dbReference type="InterPro" id="IPR001647">
    <property type="entry name" value="HTH_TetR"/>
</dbReference>
<dbReference type="PROSITE" id="PS50977">
    <property type="entry name" value="HTH_TETR_2"/>
    <property type="match status" value="1"/>
</dbReference>
<dbReference type="RefSeq" id="WP_089294682.1">
    <property type="nucleotide sequence ID" value="NZ_BOMU01000047.1"/>
</dbReference>
<dbReference type="AlphaFoldDB" id="A0A239A8M0"/>
<keyword evidence="1 2" id="KW-0238">DNA-binding</keyword>
<keyword evidence="5" id="KW-1185">Reference proteome</keyword>
<evidence type="ECO:0000256" key="1">
    <source>
        <dbReference type="ARBA" id="ARBA00023125"/>
    </source>
</evidence>
<proteinExistence type="predicted"/>
<dbReference type="Gene3D" id="1.10.357.10">
    <property type="entry name" value="Tetracycline Repressor, domain 2"/>
    <property type="match status" value="1"/>
</dbReference>
<feature type="DNA-binding region" description="H-T-H motif" evidence="2">
    <location>
        <begin position="32"/>
        <end position="51"/>
    </location>
</feature>
<evidence type="ECO:0000313" key="4">
    <source>
        <dbReference type="EMBL" id="SNR91223.1"/>
    </source>
</evidence>
<dbReference type="PANTHER" id="PTHR30055">
    <property type="entry name" value="HTH-TYPE TRANSCRIPTIONAL REGULATOR RUTR"/>
    <property type="match status" value="1"/>
</dbReference>
<name>A0A239A8M0_9ACTN</name>
<feature type="domain" description="HTH tetR-type" evidence="3">
    <location>
        <begin position="9"/>
        <end position="69"/>
    </location>
</feature>
<dbReference type="OrthoDB" id="3691941at2"/>
<organism evidence="4 5">
    <name type="scientific">Actinoplanes regularis</name>
    <dbReference type="NCBI Taxonomy" id="52697"/>
    <lineage>
        <taxon>Bacteria</taxon>
        <taxon>Bacillati</taxon>
        <taxon>Actinomycetota</taxon>
        <taxon>Actinomycetes</taxon>
        <taxon>Micromonosporales</taxon>
        <taxon>Micromonosporaceae</taxon>
        <taxon>Actinoplanes</taxon>
    </lineage>
</organism>
<accession>A0A239A8M0</accession>
<sequence length="188" mass="20276">MTRTRLTATERQEQIVGAALIAFAQGGYAGTSTDQVARLSGVSQPYVIRIFGSKQELFLATVRYAGDRVQALWRVAAEREPTLASLGAAYKDLLAERELLVVLLHGFAASEDPVVGDAVRACYGNLYQTVRDLTGASPEEARDFFAMGMLITVLGAMRVLGPDPVPPQPWMTSLLNTFHDHPDAAGPA</sequence>
<dbReference type="SUPFAM" id="SSF46689">
    <property type="entry name" value="Homeodomain-like"/>
    <property type="match status" value="1"/>
</dbReference>
<dbReference type="InterPro" id="IPR050109">
    <property type="entry name" value="HTH-type_TetR-like_transc_reg"/>
</dbReference>